<accession>A0AA47MGV6</accession>
<dbReference type="InterPro" id="IPR046341">
    <property type="entry name" value="SET_dom_sf"/>
</dbReference>
<evidence type="ECO:0000256" key="8">
    <source>
        <dbReference type="ARBA" id="ARBA00047571"/>
    </source>
</evidence>
<dbReference type="SMART" id="SM00317">
    <property type="entry name" value="SET"/>
    <property type="match status" value="1"/>
</dbReference>
<dbReference type="Proteomes" id="UP001174136">
    <property type="component" value="Unassembled WGS sequence"/>
</dbReference>
<dbReference type="FunFam" id="6.10.140.2220:FF:000005">
    <property type="entry name" value="Histone-lysine N-methyltransferase SMYD1 isoform 1"/>
    <property type="match status" value="1"/>
</dbReference>
<evidence type="ECO:0000256" key="3">
    <source>
        <dbReference type="ARBA" id="ARBA00022679"/>
    </source>
</evidence>
<dbReference type="PROSITE" id="PS50280">
    <property type="entry name" value="SET"/>
    <property type="match status" value="1"/>
</dbReference>
<organism evidence="12 13">
    <name type="scientific">Merluccius polli</name>
    <name type="common">Benguela hake</name>
    <name type="synonym">Merluccius cadenati</name>
    <dbReference type="NCBI Taxonomy" id="89951"/>
    <lineage>
        <taxon>Eukaryota</taxon>
        <taxon>Metazoa</taxon>
        <taxon>Chordata</taxon>
        <taxon>Craniata</taxon>
        <taxon>Vertebrata</taxon>
        <taxon>Euteleostomi</taxon>
        <taxon>Actinopterygii</taxon>
        <taxon>Neopterygii</taxon>
        <taxon>Teleostei</taxon>
        <taxon>Neoteleostei</taxon>
        <taxon>Acanthomorphata</taxon>
        <taxon>Zeiogadaria</taxon>
        <taxon>Gadariae</taxon>
        <taxon>Gadiformes</taxon>
        <taxon>Gadoidei</taxon>
        <taxon>Merlucciidae</taxon>
        <taxon>Merluccius</taxon>
    </lineage>
</organism>
<dbReference type="CDD" id="cd10526">
    <property type="entry name" value="SET_SMYD1"/>
    <property type="match status" value="1"/>
</dbReference>
<dbReference type="InterPro" id="IPR050869">
    <property type="entry name" value="H3K4_H4K5_MeTrfase"/>
</dbReference>
<evidence type="ECO:0000256" key="5">
    <source>
        <dbReference type="ARBA" id="ARBA00022723"/>
    </source>
</evidence>
<evidence type="ECO:0000256" key="1">
    <source>
        <dbReference type="ARBA" id="ARBA00012182"/>
    </source>
</evidence>
<keyword evidence="13" id="KW-1185">Reference proteome</keyword>
<evidence type="ECO:0000256" key="7">
    <source>
        <dbReference type="ARBA" id="ARBA00022833"/>
    </source>
</evidence>
<dbReference type="PROSITE" id="PS01360">
    <property type="entry name" value="ZF_MYND_1"/>
    <property type="match status" value="1"/>
</dbReference>
<dbReference type="GO" id="GO:0032259">
    <property type="term" value="P:methylation"/>
    <property type="evidence" value="ECO:0007669"/>
    <property type="project" value="UniProtKB-KW"/>
</dbReference>
<protein>
    <recommendedName>
        <fullName evidence="1">[histone H3]-lysine(4) N-trimethyltransferase</fullName>
        <ecNumber evidence="1">2.1.1.354</ecNumber>
    </recommendedName>
</protein>
<gene>
    <name evidence="12" type="primary">Smyd1_0</name>
    <name evidence="12" type="ORF">N1851_023239</name>
</gene>
<dbReference type="Gene3D" id="2.170.270.10">
    <property type="entry name" value="SET domain"/>
    <property type="match status" value="1"/>
</dbReference>
<dbReference type="PROSITE" id="PS50865">
    <property type="entry name" value="ZF_MYND_2"/>
    <property type="match status" value="1"/>
</dbReference>
<dbReference type="Gene3D" id="1.10.220.160">
    <property type="match status" value="1"/>
</dbReference>
<evidence type="ECO:0000256" key="2">
    <source>
        <dbReference type="ARBA" id="ARBA00022603"/>
    </source>
</evidence>
<comment type="caution">
    <text evidence="12">The sequence shown here is derived from an EMBL/GenBank/DDBJ whole genome shotgun (WGS) entry which is preliminary data.</text>
</comment>
<dbReference type="PANTHER" id="PTHR12197">
    <property type="entry name" value="HISTONE-LYSINE N-METHYLTRANSFERASE SMYD"/>
    <property type="match status" value="1"/>
</dbReference>
<evidence type="ECO:0000313" key="12">
    <source>
        <dbReference type="EMBL" id="KAK0139856.1"/>
    </source>
</evidence>
<comment type="catalytic activity">
    <reaction evidence="8">
        <text>L-lysyl(4)-[histone H3] + 3 S-adenosyl-L-methionine = N(6),N(6),N(6)-trimethyl-L-lysyl(4)-[histone H3] + 3 S-adenosyl-L-homocysteine + 3 H(+)</text>
        <dbReference type="Rhea" id="RHEA:60260"/>
        <dbReference type="Rhea" id="RHEA-COMP:15537"/>
        <dbReference type="Rhea" id="RHEA-COMP:15547"/>
        <dbReference type="ChEBI" id="CHEBI:15378"/>
        <dbReference type="ChEBI" id="CHEBI:29969"/>
        <dbReference type="ChEBI" id="CHEBI:57856"/>
        <dbReference type="ChEBI" id="CHEBI:59789"/>
        <dbReference type="ChEBI" id="CHEBI:61961"/>
        <dbReference type="EC" id="2.1.1.354"/>
    </reaction>
</comment>
<proteinExistence type="predicted"/>
<evidence type="ECO:0000259" key="11">
    <source>
        <dbReference type="PROSITE" id="PS50865"/>
    </source>
</evidence>
<evidence type="ECO:0000256" key="9">
    <source>
        <dbReference type="PROSITE-ProRule" id="PRU00134"/>
    </source>
</evidence>
<dbReference type="InterPro" id="IPR001214">
    <property type="entry name" value="SET_dom"/>
</dbReference>
<feature type="domain" description="SET" evidence="10">
    <location>
        <begin position="2"/>
        <end position="261"/>
    </location>
</feature>
<dbReference type="SUPFAM" id="SSF82199">
    <property type="entry name" value="SET domain"/>
    <property type="match status" value="1"/>
</dbReference>
<keyword evidence="3" id="KW-0808">Transferase</keyword>
<dbReference type="GO" id="GO:0140999">
    <property type="term" value="F:histone H3K4 trimethyltransferase activity"/>
    <property type="evidence" value="ECO:0007669"/>
    <property type="project" value="UniProtKB-EC"/>
</dbReference>
<evidence type="ECO:0000313" key="13">
    <source>
        <dbReference type="Proteomes" id="UP001174136"/>
    </source>
</evidence>
<dbReference type="Pfam" id="PF01753">
    <property type="entry name" value="zf-MYND"/>
    <property type="match status" value="1"/>
</dbReference>
<dbReference type="PANTHER" id="PTHR12197:SF184">
    <property type="entry name" value="HISTONE-LYSINE N-METHYLTRANSFERASE SMYD1"/>
    <property type="match status" value="1"/>
</dbReference>
<dbReference type="AlphaFoldDB" id="A0AA47MGV6"/>
<evidence type="ECO:0000256" key="4">
    <source>
        <dbReference type="ARBA" id="ARBA00022691"/>
    </source>
</evidence>
<name>A0AA47MGV6_MERPO</name>
<reference evidence="12" key="1">
    <citation type="journal article" date="2023" name="Front. Mar. Sci.">
        <title>A new Merluccius polli reference genome to investigate the effects of global change in West African waters.</title>
        <authorList>
            <person name="Mateo J.L."/>
            <person name="Blanco-Fernandez C."/>
            <person name="Garcia-Vazquez E."/>
            <person name="Machado-Schiaffino G."/>
        </authorList>
    </citation>
    <scope>NUCLEOTIDE SEQUENCE</scope>
    <source>
        <strain evidence="12">C29</strain>
        <tissue evidence="12">Fin</tissue>
    </source>
</reference>
<keyword evidence="4" id="KW-0949">S-adenosyl-L-methionine</keyword>
<sequence>METVAIFDSPGKGRGLKACKELWAGDVVFSEPSLAAVVFDSLADRICHSCFRSQPKLQRCGQCKFAHYCDRTCQRAGWAEHKDECGAMKVYGKAPNESIRLAARMVWRLDKEGSLVSDTQLTTVEELENHISDMPEDDLKELKVDIHNFLDYWPRNSKQHTVDDISHIFGVVNCNGFTVSDQKGLQAVGVGLFPNLCLVNHDCWPNCTVVLNHGKYVPHLISGFHVSLQSAVNTMFHSQPRIELRALAKITEGEELTVAYVDYLNVSEVRQKLLKAQYFFDCTCEHCKNRTKDDLKMAGREVEGVKVPEEESKEASDYCFEMMEKINKSRLSGDYHEVLFEVHYSTMTQADKSIGQTFRT</sequence>
<evidence type="ECO:0000256" key="6">
    <source>
        <dbReference type="ARBA" id="ARBA00022771"/>
    </source>
</evidence>
<keyword evidence="7" id="KW-0862">Zinc</keyword>
<keyword evidence="2" id="KW-0489">Methyltransferase</keyword>
<dbReference type="Gene3D" id="6.10.140.2220">
    <property type="match status" value="1"/>
</dbReference>
<dbReference type="Pfam" id="PF00856">
    <property type="entry name" value="SET"/>
    <property type="match status" value="1"/>
</dbReference>
<dbReference type="GO" id="GO:0008270">
    <property type="term" value="F:zinc ion binding"/>
    <property type="evidence" value="ECO:0007669"/>
    <property type="project" value="UniProtKB-KW"/>
</dbReference>
<dbReference type="InterPro" id="IPR044418">
    <property type="entry name" value="SMYD1_SET"/>
</dbReference>
<dbReference type="EMBL" id="JAOPHQ010004290">
    <property type="protein sequence ID" value="KAK0139856.1"/>
    <property type="molecule type" value="Genomic_DNA"/>
</dbReference>
<dbReference type="InterPro" id="IPR002893">
    <property type="entry name" value="Znf_MYND"/>
</dbReference>
<keyword evidence="5" id="KW-0479">Metal-binding</keyword>
<dbReference type="GO" id="GO:0005634">
    <property type="term" value="C:nucleus"/>
    <property type="evidence" value="ECO:0007669"/>
    <property type="project" value="TreeGrafter"/>
</dbReference>
<dbReference type="EC" id="2.1.1.354" evidence="1"/>
<feature type="domain" description="MYND-type" evidence="11">
    <location>
        <begin position="47"/>
        <end position="85"/>
    </location>
</feature>
<dbReference type="FunFam" id="2.170.270.10:FF:000013">
    <property type="entry name" value="Histone-lysine N-methyltransferase SMYD1 isoform 1"/>
    <property type="match status" value="1"/>
</dbReference>
<evidence type="ECO:0000259" key="10">
    <source>
        <dbReference type="PROSITE" id="PS50280"/>
    </source>
</evidence>
<keyword evidence="6 9" id="KW-0863">Zinc-finger</keyword>